<protein>
    <submittedName>
        <fullName evidence="1">Uncharacterized protein</fullName>
    </submittedName>
</protein>
<organism evidence="1">
    <name type="scientific">mine drainage metagenome</name>
    <dbReference type="NCBI Taxonomy" id="410659"/>
    <lineage>
        <taxon>unclassified sequences</taxon>
        <taxon>metagenomes</taxon>
        <taxon>ecological metagenomes</taxon>
    </lineage>
</organism>
<sequence>MKFESGLSQRRSEFQVLKCWGLRAVRGSIFFFVPSAFLAPPSNESSAMTVVAWLISGEWVL</sequence>
<comment type="caution">
    <text evidence="1">The sequence shown here is derived from an EMBL/GenBank/DDBJ whole genome shotgun (WGS) entry which is preliminary data.</text>
</comment>
<gene>
    <name evidence="1" type="ORF">CARN1_0502</name>
</gene>
<reference evidence="1" key="1">
    <citation type="submission" date="2009-10" db="EMBL/GenBank/DDBJ databases">
        <title>Diversity of trophic interactions inside an arsenic-rich microbial ecosystem.</title>
        <authorList>
            <person name="Bertin P.N."/>
            <person name="Heinrich-Salmeron A."/>
            <person name="Pelletier E."/>
            <person name="Goulhen-Chollet F."/>
            <person name="Arsene-Ploetze F."/>
            <person name="Gallien S."/>
            <person name="Calteau A."/>
            <person name="Vallenet D."/>
            <person name="Casiot C."/>
            <person name="Chane-Woon-Ming B."/>
            <person name="Giloteaux L."/>
            <person name="Barakat M."/>
            <person name="Bonnefoy V."/>
            <person name="Bruneel O."/>
            <person name="Chandler M."/>
            <person name="Cleiss J."/>
            <person name="Duran R."/>
            <person name="Elbaz-Poulichet F."/>
            <person name="Fonknechten N."/>
            <person name="Lauga B."/>
            <person name="Mornico D."/>
            <person name="Ortet P."/>
            <person name="Schaeffer C."/>
            <person name="Siguier P."/>
            <person name="Alexander Thil Smith A."/>
            <person name="Van Dorsselaer A."/>
            <person name="Weissenbach J."/>
            <person name="Medigue C."/>
            <person name="Le Paslier D."/>
        </authorList>
    </citation>
    <scope>NUCLEOTIDE SEQUENCE</scope>
</reference>
<proteinExistence type="predicted"/>
<accession>E6PHT4</accession>
<dbReference type="AlphaFoldDB" id="E6PHT4"/>
<name>E6PHT4_9ZZZZ</name>
<dbReference type="EMBL" id="CABL01000019">
    <property type="protein sequence ID" value="CBH76022.1"/>
    <property type="molecule type" value="Genomic_DNA"/>
</dbReference>
<evidence type="ECO:0000313" key="1">
    <source>
        <dbReference type="EMBL" id="CBH76022.1"/>
    </source>
</evidence>